<reference evidence="1 2" key="1">
    <citation type="submission" date="2014-02" db="EMBL/GenBank/DDBJ databases">
        <authorList>
            <person name="Young C.-C."/>
            <person name="Hameed A."/>
            <person name="Huang H.-C."/>
            <person name="Shahina M."/>
        </authorList>
    </citation>
    <scope>NUCLEOTIDE SEQUENCE [LARGE SCALE GENOMIC DNA]</scope>
    <source>
        <strain evidence="1 2">CC-SAMT-1</strain>
    </source>
</reference>
<evidence type="ECO:0000313" key="2">
    <source>
        <dbReference type="Proteomes" id="UP000032229"/>
    </source>
</evidence>
<dbReference type="STRING" id="1454006.AW14_08335"/>
<accession>A0A0C5W8Z4</accession>
<dbReference type="InterPro" id="IPR008969">
    <property type="entry name" value="CarboxyPept-like_regulatory"/>
</dbReference>
<dbReference type="RefSeq" id="WP_044638358.1">
    <property type="nucleotide sequence ID" value="NZ_CP007202.1"/>
</dbReference>
<dbReference type="OrthoDB" id="1436952at2"/>
<dbReference type="Proteomes" id="UP000032229">
    <property type="component" value="Chromosome"/>
</dbReference>
<dbReference type="AlphaFoldDB" id="A0A0C5W8Z4"/>
<gene>
    <name evidence="1" type="ORF">AW14_08335</name>
</gene>
<dbReference type="Pfam" id="PF13715">
    <property type="entry name" value="CarbopepD_reg_2"/>
    <property type="match status" value="1"/>
</dbReference>
<dbReference type="SUPFAM" id="SSF49464">
    <property type="entry name" value="Carboxypeptidase regulatory domain-like"/>
    <property type="match status" value="1"/>
</dbReference>
<name>A0A0C5W8Z4_9FLAO</name>
<evidence type="ECO:0000313" key="1">
    <source>
        <dbReference type="EMBL" id="AJR03628.1"/>
    </source>
</evidence>
<dbReference type="EMBL" id="CP007202">
    <property type="protein sequence ID" value="AJR03628.1"/>
    <property type="molecule type" value="Genomic_DNA"/>
</dbReference>
<protein>
    <submittedName>
        <fullName evidence="1">Membrane protein</fullName>
    </submittedName>
</protein>
<dbReference type="KEGG" id="sze:AW14_08335"/>
<organism evidence="1 2">
    <name type="scientific">Siansivirga zeaxanthinifaciens CC-SAMT-1</name>
    <dbReference type="NCBI Taxonomy" id="1454006"/>
    <lineage>
        <taxon>Bacteria</taxon>
        <taxon>Pseudomonadati</taxon>
        <taxon>Bacteroidota</taxon>
        <taxon>Flavobacteriia</taxon>
        <taxon>Flavobacteriales</taxon>
        <taxon>Flavobacteriaceae</taxon>
        <taxon>Siansivirga</taxon>
    </lineage>
</organism>
<dbReference type="PATRIC" id="fig|1454006.5.peg.1641"/>
<proteinExistence type="predicted"/>
<keyword evidence="2" id="KW-1185">Reference proteome</keyword>
<sequence length="266" mass="30489">MKKLLLFVACFVTMLVNSQDFKRLVVDGKIIVESNDVSGITVFNTSSNKGVVTDDNGEFKLAVRLNDIITVSALQFQNIEFKVNQSIMASLKMKIFLIEEINALPEIVLLPNKLTGELETDMQKTKRFTPKLNAFYYGIKSPDIVKFEPDNKSQVQNTAIDRQHVTMVNGLNIKNVVDQLLLPLFRSKADSKEEKGIPEVPVDAIKYYFGSEFLTDNFNIPEHRVEEFIRYVERDGFDYTLLNYGNEMQFLEHLLTESQAFLKNKK</sequence>
<dbReference type="HOGENOM" id="CLU_088900_1_0_10"/>